<feature type="compositionally biased region" description="Basic and acidic residues" evidence="1">
    <location>
        <begin position="288"/>
        <end position="300"/>
    </location>
</feature>
<name>A0A023B6K5_GRENI</name>
<dbReference type="EMBL" id="AFNH02000590">
    <property type="protein sequence ID" value="EZG66595.1"/>
    <property type="molecule type" value="Genomic_DNA"/>
</dbReference>
<feature type="compositionally biased region" description="Low complexity" evidence="1">
    <location>
        <begin position="329"/>
        <end position="338"/>
    </location>
</feature>
<dbReference type="AlphaFoldDB" id="A0A023B6K5"/>
<feature type="compositionally biased region" description="Basic and acidic residues" evidence="1">
    <location>
        <begin position="236"/>
        <end position="251"/>
    </location>
</feature>
<protein>
    <submittedName>
        <fullName evidence="2">Uncharacterized protein</fullName>
    </submittedName>
</protein>
<feature type="compositionally biased region" description="Basic residues" evidence="1">
    <location>
        <begin position="301"/>
        <end position="328"/>
    </location>
</feature>
<feature type="compositionally biased region" description="Basic and acidic residues" evidence="1">
    <location>
        <begin position="48"/>
        <end position="62"/>
    </location>
</feature>
<organism evidence="2 3">
    <name type="scientific">Gregarina niphandrodes</name>
    <name type="common">Septate eugregarine</name>
    <dbReference type="NCBI Taxonomy" id="110365"/>
    <lineage>
        <taxon>Eukaryota</taxon>
        <taxon>Sar</taxon>
        <taxon>Alveolata</taxon>
        <taxon>Apicomplexa</taxon>
        <taxon>Conoidasida</taxon>
        <taxon>Gregarinasina</taxon>
        <taxon>Eugregarinorida</taxon>
        <taxon>Gregarinidae</taxon>
        <taxon>Gregarina</taxon>
    </lineage>
</organism>
<dbReference type="VEuPathDB" id="CryptoDB:GNI_078820"/>
<evidence type="ECO:0000313" key="3">
    <source>
        <dbReference type="Proteomes" id="UP000019763"/>
    </source>
</evidence>
<dbReference type="GeneID" id="22912868"/>
<comment type="caution">
    <text evidence="2">The sequence shown here is derived from an EMBL/GenBank/DDBJ whole genome shotgun (WGS) entry which is preliminary data.</text>
</comment>
<feature type="compositionally biased region" description="Basic residues" evidence="1">
    <location>
        <begin position="196"/>
        <end position="212"/>
    </location>
</feature>
<feature type="compositionally biased region" description="Low complexity" evidence="1">
    <location>
        <begin position="430"/>
        <end position="441"/>
    </location>
</feature>
<feature type="region of interest" description="Disordered" evidence="1">
    <location>
        <begin position="430"/>
        <end position="452"/>
    </location>
</feature>
<reference evidence="2" key="1">
    <citation type="submission" date="2013-12" db="EMBL/GenBank/DDBJ databases">
        <authorList>
            <person name="Omoto C.K."/>
            <person name="Sibley D."/>
            <person name="Venepally P."/>
            <person name="Hadjithomas M."/>
            <person name="Karamycheva S."/>
            <person name="Brunk B."/>
            <person name="Roos D."/>
            <person name="Caler E."/>
            <person name="Lorenzi H."/>
        </authorList>
    </citation>
    <scope>NUCLEOTIDE SEQUENCE</scope>
</reference>
<dbReference type="RefSeq" id="XP_011130581.1">
    <property type="nucleotide sequence ID" value="XM_011132279.1"/>
</dbReference>
<feature type="compositionally biased region" description="Polar residues" evidence="1">
    <location>
        <begin position="252"/>
        <end position="282"/>
    </location>
</feature>
<accession>A0A023B6K5</accession>
<keyword evidence="3" id="KW-1185">Reference proteome</keyword>
<sequence length="465" mass="50207">MGKYSQDRPHHFLFSDKSTAAYSSPVRASLRRSGSLDLSNLFKIERDDVRPEPADEKVELGGRRRSSTKAAVSKGRKVVKAAPARRSSHTRRASSTRRHTGDSHFVNTETDAGRKGGRMSPVTAKRTLAVHRALGGSVATEPAAIDLQVAPFSKQNKNQRAKETVELDIPVKIQVGIAEPTQKAVRNKGAAQNKGAVKKTPAKKVAARKAPAKKTTANEAAPVKETHKGITASQLPREEKLANLEKAREVKAQSTKAQSTKAQGTKAQSTKTTNQESGTKNVPANKIPKSEKLANLEKARSVKAKNTRSVKKASPKAAKKAPVKKAPVKKAQAAKGAANQKSVLKVRKGPSSKTKAAKTEAHEYEIDTMVMKEPLTAGKAGRNRTLEVNKKQDLTPSVRNLLERADEAFSEGSDDDHANDLYVVHEYVAETSEGTSEGTSSVSDYEEEVAENDGSLVGKLKSFLF</sequence>
<dbReference type="Proteomes" id="UP000019763">
    <property type="component" value="Unassembled WGS sequence"/>
</dbReference>
<gene>
    <name evidence="2" type="ORF">GNI_078820</name>
</gene>
<feature type="region of interest" description="Disordered" evidence="1">
    <location>
        <begin position="182"/>
        <end position="360"/>
    </location>
</feature>
<feature type="region of interest" description="Disordered" evidence="1">
    <location>
        <begin position="48"/>
        <end position="120"/>
    </location>
</feature>
<evidence type="ECO:0000313" key="2">
    <source>
        <dbReference type="EMBL" id="EZG66595.1"/>
    </source>
</evidence>
<evidence type="ECO:0000256" key="1">
    <source>
        <dbReference type="SAM" id="MobiDB-lite"/>
    </source>
</evidence>
<feature type="compositionally biased region" description="Basic residues" evidence="1">
    <location>
        <begin position="86"/>
        <end position="98"/>
    </location>
</feature>
<proteinExistence type="predicted"/>